<reference evidence="1" key="1">
    <citation type="submission" date="2023-06" db="EMBL/GenBank/DDBJ databases">
        <title>Genome-scale phylogeny and comparative genomics of the fungal order Sordariales.</title>
        <authorList>
            <consortium name="Lawrence Berkeley National Laboratory"/>
            <person name="Hensen N."/>
            <person name="Bonometti L."/>
            <person name="Westerberg I."/>
            <person name="Brannstrom I.O."/>
            <person name="Guillou S."/>
            <person name="Cros-Aarteil S."/>
            <person name="Calhoun S."/>
            <person name="Haridas S."/>
            <person name="Kuo A."/>
            <person name="Mondo S."/>
            <person name="Pangilinan J."/>
            <person name="Riley R."/>
            <person name="Labutti K."/>
            <person name="Andreopoulos B."/>
            <person name="Lipzen A."/>
            <person name="Chen C."/>
            <person name="Yanf M."/>
            <person name="Daum C."/>
            <person name="Ng V."/>
            <person name="Clum A."/>
            <person name="Steindorff A."/>
            <person name="Ohm R."/>
            <person name="Martin F."/>
            <person name="Silar P."/>
            <person name="Natvig D."/>
            <person name="Lalanne C."/>
            <person name="Gautier V."/>
            <person name="Ament-Velasquez S.L."/>
            <person name="Kruys A."/>
            <person name="Hutchinson M.I."/>
            <person name="Powell A.J."/>
            <person name="Barry K."/>
            <person name="Miller A.N."/>
            <person name="Grigoriev I.V."/>
            <person name="Debuchy R."/>
            <person name="Gladieux P."/>
            <person name="Thoren M.H."/>
            <person name="Johannesson H."/>
        </authorList>
    </citation>
    <scope>NUCLEOTIDE SEQUENCE</scope>
    <source>
        <strain evidence="1">CBS 307.81</strain>
    </source>
</reference>
<name>A0AA39YWD5_9PEZI</name>
<protein>
    <submittedName>
        <fullName evidence="1">Uncharacterized protein</fullName>
    </submittedName>
</protein>
<accession>A0AA39YWD5</accession>
<sequence length="65" mass="7562">KVYYGKPKGVYLALLINNWTGNVRYLRKDFFESLRDYKVIEDKSVIRLKASGILLYIVDTVGGYK</sequence>
<keyword evidence="2" id="KW-1185">Reference proteome</keyword>
<dbReference type="Proteomes" id="UP001174997">
    <property type="component" value="Unassembled WGS sequence"/>
</dbReference>
<dbReference type="EMBL" id="JAULSY010000177">
    <property type="protein sequence ID" value="KAK0659747.1"/>
    <property type="molecule type" value="Genomic_DNA"/>
</dbReference>
<dbReference type="AlphaFoldDB" id="A0AA39YWD5"/>
<evidence type="ECO:0000313" key="2">
    <source>
        <dbReference type="Proteomes" id="UP001174997"/>
    </source>
</evidence>
<comment type="caution">
    <text evidence="1">The sequence shown here is derived from an EMBL/GenBank/DDBJ whole genome shotgun (WGS) entry which is preliminary data.</text>
</comment>
<feature type="non-terminal residue" evidence="1">
    <location>
        <position position="1"/>
    </location>
</feature>
<organism evidence="1 2">
    <name type="scientific">Cercophora samala</name>
    <dbReference type="NCBI Taxonomy" id="330535"/>
    <lineage>
        <taxon>Eukaryota</taxon>
        <taxon>Fungi</taxon>
        <taxon>Dikarya</taxon>
        <taxon>Ascomycota</taxon>
        <taxon>Pezizomycotina</taxon>
        <taxon>Sordariomycetes</taxon>
        <taxon>Sordariomycetidae</taxon>
        <taxon>Sordariales</taxon>
        <taxon>Lasiosphaeriaceae</taxon>
        <taxon>Cercophora</taxon>
    </lineage>
</organism>
<evidence type="ECO:0000313" key="1">
    <source>
        <dbReference type="EMBL" id="KAK0659747.1"/>
    </source>
</evidence>
<proteinExistence type="predicted"/>
<gene>
    <name evidence="1" type="ORF">QBC41DRAFT_237127</name>
</gene>